<feature type="domain" description="Carboxymuconolactone decarboxylase-like" evidence="1">
    <location>
        <begin position="14"/>
        <end position="97"/>
    </location>
</feature>
<keyword evidence="3" id="KW-1185">Reference proteome</keyword>
<dbReference type="PANTHER" id="PTHR33930:SF2">
    <property type="entry name" value="BLR3452 PROTEIN"/>
    <property type="match status" value="1"/>
</dbReference>
<evidence type="ECO:0000259" key="1">
    <source>
        <dbReference type="Pfam" id="PF02627"/>
    </source>
</evidence>
<evidence type="ECO:0000313" key="2">
    <source>
        <dbReference type="EMBL" id="TWT65836.1"/>
    </source>
</evidence>
<evidence type="ECO:0000313" key="3">
    <source>
        <dbReference type="Proteomes" id="UP000317238"/>
    </source>
</evidence>
<protein>
    <submittedName>
        <fullName evidence="2">Carboxymuconolactone decarboxylase family protein</fullName>
    </submittedName>
</protein>
<dbReference type="EMBL" id="SJPL01000002">
    <property type="protein sequence ID" value="TWT65836.1"/>
    <property type="molecule type" value="Genomic_DNA"/>
</dbReference>
<sequence length="117" mass="12730">MIPKRYKQMHEDHPEFMRAYESLGKASREAGPLSDREVALVKLAISLGAGLEGAAHSHCRKALEAGCRPDDLRHVAMLSAPTIGFPTMMRAKSWVEDVLAKHESLSASDGDSPKSTS</sequence>
<gene>
    <name evidence="2" type="ORF">Pan14r_53860</name>
</gene>
<accession>A0A5C5XRI5</accession>
<dbReference type="Gene3D" id="1.20.1290.10">
    <property type="entry name" value="AhpD-like"/>
    <property type="match status" value="1"/>
</dbReference>
<dbReference type="InterPro" id="IPR029032">
    <property type="entry name" value="AhpD-like"/>
</dbReference>
<reference evidence="2 3" key="1">
    <citation type="submission" date="2019-02" db="EMBL/GenBank/DDBJ databases">
        <title>Deep-cultivation of Planctomycetes and their phenomic and genomic characterization uncovers novel biology.</title>
        <authorList>
            <person name="Wiegand S."/>
            <person name="Jogler M."/>
            <person name="Boedeker C."/>
            <person name="Pinto D."/>
            <person name="Vollmers J."/>
            <person name="Rivas-Marin E."/>
            <person name="Kohn T."/>
            <person name="Peeters S.H."/>
            <person name="Heuer A."/>
            <person name="Rast P."/>
            <person name="Oberbeckmann S."/>
            <person name="Bunk B."/>
            <person name="Jeske O."/>
            <person name="Meyerdierks A."/>
            <person name="Storesund J.E."/>
            <person name="Kallscheuer N."/>
            <person name="Luecker S."/>
            <person name="Lage O.M."/>
            <person name="Pohl T."/>
            <person name="Merkel B.J."/>
            <person name="Hornburger P."/>
            <person name="Mueller R.-W."/>
            <person name="Bruemmer F."/>
            <person name="Labrenz M."/>
            <person name="Spormann A.M."/>
            <person name="Op Den Camp H."/>
            <person name="Overmann J."/>
            <person name="Amann R."/>
            <person name="Jetten M.S.M."/>
            <person name="Mascher T."/>
            <person name="Medema M.H."/>
            <person name="Devos D.P."/>
            <person name="Kaster A.-K."/>
            <person name="Ovreas L."/>
            <person name="Rohde M."/>
            <person name="Galperin M.Y."/>
            <person name="Jogler C."/>
        </authorList>
    </citation>
    <scope>NUCLEOTIDE SEQUENCE [LARGE SCALE GENOMIC DNA]</scope>
    <source>
        <strain evidence="2 3">Pan14r</strain>
    </source>
</reference>
<comment type="caution">
    <text evidence="2">The sequence shown here is derived from an EMBL/GenBank/DDBJ whole genome shotgun (WGS) entry which is preliminary data.</text>
</comment>
<organism evidence="2 3">
    <name type="scientific">Crateriforma conspicua</name>
    <dbReference type="NCBI Taxonomy" id="2527996"/>
    <lineage>
        <taxon>Bacteria</taxon>
        <taxon>Pseudomonadati</taxon>
        <taxon>Planctomycetota</taxon>
        <taxon>Planctomycetia</taxon>
        <taxon>Planctomycetales</taxon>
        <taxon>Planctomycetaceae</taxon>
        <taxon>Crateriforma</taxon>
    </lineage>
</organism>
<dbReference type="PANTHER" id="PTHR33930">
    <property type="entry name" value="ALKYL HYDROPEROXIDE REDUCTASE AHPD"/>
    <property type="match status" value="1"/>
</dbReference>
<dbReference type="SUPFAM" id="SSF69118">
    <property type="entry name" value="AhpD-like"/>
    <property type="match status" value="1"/>
</dbReference>
<dbReference type="Pfam" id="PF02627">
    <property type="entry name" value="CMD"/>
    <property type="match status" value="1"/>
</dbReference>
<dbReference type="GO" id="GO:0051920">
    <property type="term" value="F:peroxiredoxin activity"/>
    <property type="evidence" value="ECO:0007669"/>
    <property type="project" value="InterPro"/>
</dbReference>
<name>A0A5C5XRI5_9PLAN</name>
<dbReference type="Proteomes" id="UP000317238">
    <property type="component" value="Unassembled WGS sequence"/>
</dbReference>
<dbReference type="InterPro" id="IPR003779">
    <property type="entry name" value="CMD-like"/>
</dbReference>
<proteinExistence type="predicted"/>
<dbReference type="AlphaFoldDB" id="A0A5C5XRI5"/>
<dbReference type="RefSeq" id="WP_174820112.1">
    <property type="nucleotide sequence ID" value="NZ_CP036319.1"/>
</dbReference>